<dbReference type="Pfam" id="PF02452">
    <property type="entry name" value="PemK_toxin"/>
    <property type="match status" value="1"/>
</dbReference>
<dbReference type="InterPro" id="IPR003477">
    <property type="entry name" value="PemK-like"/>
</dbReference>
<evidence type="ECO:0000256" key="2">
    <source>
        <dbReference type="ARBA" id="ARBA00022649"/>
    </source>
</evidence>
<keyword evidence="4" id="KW-1185">Reference proteome</keyword>
<dbReference type="RefSeq" id="WP_225420963.1">
    <property type="nucleotide sequence ID" value="NZ_JBHTOI010000046.1"/>
</dbReference>
<dbReference type="EMBL" id="JBHTOI010000046">
    <property type="protein sequence ID" value="MFD1418900.1"/>
    <property type="molecule type" value="Genomic_DNA"/>
</dbReference>
<dbReference type="Proteomes" id="UP001597251">
    <property type="component" value="Unassembled WGS sequence"/>
</dbReference>
<dbReference type="Gene3D" id="2.30.30.110">
    <property type="match status" value="1"/>
</dbReference>
<comment type="similarity">
    <text evidence="1">Belongs to the PemK/MazF family.</text>
</comment>
<evidence type="ECO:0000313" key="3">
    <source>
        <dbReference type="EMBL" id="MFD1418900.1"/>
    </source>
</evidence>
<comment type="caution">
    <text evidence="3">The sequence shown here is derived from an EMBL/GenBank/DDBJ whole genome shotgun (WGS) entry which is preliminary data.</text>
</comment>
<evidence type="ECO:0000313" key="4">
    <source>
        <dbReference type="Proteomes" id="UP001597251"/>
    </source>
</evidence>
<protein>
    <submittedName>
        <fullName evidence="3">Type II toxin-antitoxin system PemK/MazF family toxin</fullName>
    </submittedName>
</protein>
<evidence type="ECO:0000256" key="1">
    <source>
        <dbReference type="ARBA" id="ARBA00007521"/>
    </source>
</evidence>
<proteinExistence type="inferred from homology"/>
<gene>
    <name evidence="3" type="ORF">ACFQ42_09100</name>
</gene>
<organism evidence="3 4">
    <name type="scientific">Companilactobacillus keshanensis</name>
    <dbReference type="NCBI Taxonomy" id="2486003"/>
    <lineage>
        <taxon>Bacteria</taxon>
        <taxon>Bacillati</taxon>
        <taxon>Bacillota</taxon>
        <taxon>Bacilli</taxon>
        <taxon>Lactobacillales</taxon>
        <taxon>Lactobacillaceae</taxon>
        <taxon>Companilactobacillus</taxon>
    </lineage>
</organism>
<reference evidence="4" key="1">
    <citation type="journal article" date="2019" name="Int. J. Syst. Evol. Microbiol.">
        <title>The Global Catalogue of Microorganisms (GCM) 10K type strain sequencing project: providing services to taxonomists for standard genome sequencing and annotation.</title>
        <authorList>
            <consortium name="The Broad Institute Genomics Platform"/>
            <consortium name="The Broad Institute Genome Sequencing Center for Infectious Disease"/>
            <person name="Wu L."/>
            <person name="Ma J."/>
        </authorList>
    </citation>
    <scope>NUCLEOTIDE SEQUENCE [LARGE SCALE GENOMIC DNA]</scope>
    <source>
        <strain evidence="4">CCM 8936</strain>
    </source>
</reference>
<dbReference type="InterPro" id="IPR011067">
    <property type="entry name" value="Plasmid_toxin/cell-grow_inhib"/>
</dbReference>
<accession>A0ABW4BVY3</accession>
<keyword evidence="2" id="KW-1277">Toxin-antitoxin system</keyword>
<name>A0ABW4BVY3_9LACO</name>
<dbReference type="SUPFAM" id="SSF50118">
    <property type="entry name" value="Cell growth inhibitor/plasmid maintenance toxic component"/>
    <property type="match status" value="1"/>
</dbReference>
<sequence>MIEQGAIIYIDFEPHSGHEMGGHDSKNGNIRRPMVVISNNRYNDQTGLVLGMGVTSNSKMLENNNLFVPFADQISGVKGMISTINFSCFDFDTRNGKVVGKVSEIVLNKLLKNANFILSNK</sequence>